<evidence type="ECO:0000259" key="8">
    <source>
        <dbReference type="Pfam" id="PF00172"/>
    </source>
</evidence>
<dbReference type="InterPro" id="IPR001138">
    <property type="entry name" value="Zn2Cys6_DnaBD"/>
</dbReference>
<dbReference type="GO" id="GO:0003677">
    <property type="term" value="F:DNA binding"/>
    <property type="evidence" value="ECO:0007669"/>
    <property type="project" value="UniProtKB-KW"/>
</dbReference>
<dbReference type="CDD" id="cd00067">
    <property type="entry name" value="GAL4"/>
    <property type="match status" value="1"/>
</dbReference>
<feature type="compositionally biased region" description="Pro residues" evidence="7">
    <location>
        <begin position="11"/>
        <end position="22"/>
    </location>
</feature>
<keyword evidence="1" id="KW-0479">Metal-binding</keyword>
<keyword evidence="10" id="KW-1185">Reference proteome</keyword>
<dbReference type="EMBL" id="LUKN01002616">
    <property type="protein sequence ID" value="OAQ98792.1"/>
    <property type="molecule type" value="Genomic_DNA"/>
</dbReference>
<evidence type="ECO:0000256" key="1">
    <source>
        <dbReference type="ARBA" id="ARBA00022723"/>
    </source>
</evidence>
<proteinExistence type="predicted"/>
<dbReference type="InterPro" id="IPR052360">
    <property type="entry name" value="Transcr_Regulatory_Proteins"/>
</dbReference>
<keyword evidence="3" id="KW-0805">Transcription regulation</keyword>
<evidence type="ECO:0000313" key="9">
    <source>
        <dbReference type="EMBL" id="OAQ98792.1"/>
    </source>
</evidence>
<dbReference type="Pfam" id="PF00172">
    <property type="entry name" value="Zn_clus"/>
    <property type="match status" value="1"/>
</dbReference>
<dbReference type="PANTHER" id="PTHR36206:SF13">
    <property type="entry name" value="TRANSCRIPTIONAL REGULATORY PROTEIN MOC3"/>
    <property type="match status" value="1"/>
</dbReference>
<evidence type="ECO:0000256" key="3">
    <source>
        <dbReference type="ARBA" id="ARBA00023015"/>
    </source>
</evidence>
<protein>
    <recommendedName>
        <fullName evidence="8">Zn(2)-C6 fungal-type domain-containing protein</fullName>
    </recommendedName>
</protein>
<keyword evidence="4" id="KW-0238">DNA-binding</keyword>
<feature type="compositionally biased region" description="Polar residues" evidence="7">
    <location>
        <begin position="1"/>
        <end position="10"/>
    </location>
</feature>
<gene>
    <name evidence="9" type="ORF">LLEC1_05601</name>
</gene>
<keyword evidence="6" id="KW-0539">Nucleus</keyword>
<dbReference type="GO" id="GO:0008270">
    <property type="term" value="F:zinc ion binding"/>
    <property type="evidence" value="ECO:0007669"/>
    <property type="project" value="InterPro"/>
</dbReference>
<sequence>MSTHSHQNPRFPQPGTPQPPTGQGPRASRSKEAMDFQTIADLISSACSARRIKCDEGKPVCRRCVFSKRQCGGYMIQPSPQYLSTTESSCSSPASSVSIALQPSSGLGQIHHEASSLEQQMFYRFRTQTVLQVGCALDMQFWLIDVPQAAQAHRSLWHASVALAVLTSSRNAMGAGISAFPDAAVDGLTSFVMKHYHAAIHELIPLSNPTGDAPTFENQQVLLMTNVLLLGLASMQGNQRDAAMFSRHSLGLFNSWRFWRRQDNWKTSSQGAMLSVAPLTALMYRLQSQETADRLQRSDWLLADFDQFTKLTSPAPFISLTEAYRELQPILAGLKLVAEERQLRQYTDFMLPAPEACLAFRRAFNAWKAKYVHFCDAQPPESNGGLDFMILYLLKGTVEHTLFLSDDHSPLIPMHHHMVDTAERILGALHSNTSFSSYFGDGAVSGSYETSSPPLQHAMVEWLIIPTPDSPRLANSPRIVNALPFSFGPIVLEALFMIAIDCVDFELRRRAISILRRLPRAEGIWSSVIMAAFAEAYGHHRRN</sequence>
<feature type="domain" description="Zn(2)-C6 fungal-type" evidence="8">
    <location>
        <begin position="46"/>
        <end position="77"/>
    </location>
</feature>
<name>A0A179I935_CORDF</name>
<organism evidence="9 10">
    <name type="scientific">Cordyceps confragosa</name>
    <name type="common">Lecanicillium lecanii</name>
    <dbReference type="NCBI Taxonomy" id="2714763"/>
    <lineage>
        <taxon>Eukaryota</taxon>
        <taxon>Fungi</taxon>
        <taxon>Dikarya</taxon>
        <taxon>Ascomycota</taxon>
        <taxon>Pezizomycotina</taxon>
        <taxon>Sordariomycetes</taxon>
        <taxon>Hypocreomycetidae</taxon>
        <taxon>Hypocreales</taxon>
        <taxon>Cordycipitaceae</taxon>
        <taxon>Akanthomyces</taxon>
    </lineage>
</organism>
<dbReference type="OrthoDB" id="3145928at2759"/>
<evidence type="ECO:0000313" key="10">
    <source>
        <dbReference type="Proteomes" id="UP000243081"/>
    </source>
</evidence>
<dbReference type="InterPro" id="IPR036864">
    <property type="entry name" value="Zn2-C6_fun-type_DNA-bd_sf"/>
</dbReference>
<evidence type="ECO:0000256" key="5">
    <source>
        <dbReference type="ARBA" id="ARBA00023163"/>
    </source>
</evidence>
<dbReference type="AlphaFoldDB" id="A0A179I935"/>
<evidence type="ECO:0000256" key="2">
    <source>
        <dbReference type="ARBA" id="ARBA00022833"/>
    </source>
</evidence>
<reference evidence="9 10" key="1">
    <citation type="submission" date="2016-03" db="EMBL/GenBank/DDBJ databases">
        <title>Fine-scale spatial genetic structure of a fungal parasite of coffee scale insects.</title>
        <authorList>
            <person name="Jackson D."/>
            <person name="Zemenick K.A."/>
            <person name="Malloure B."/>
            <person name="Quandt C.A."/>
            <person name="James T.Y."/>
        </authorList>
    </citation>
    <scope>NUCLEOTIDE SEQUENCE [LARGE SCALE GENOMIC DNA]</scope>
    <source>
        <strain evidence="9 10">UM487</strain>
    </source>
</reference>
<evidence type="ECO:0000256" key="6">
    <source>
        <dbReference type="ARBA" id="ARBA00023242"/>
    </source>
</evidence>
<keyword evidence="5" id="KW-0804">Transcription</keyword>
<comment type="caution">
    <text evidence="9">The sequence shown here is derived from an EMBL/GenBank/DDBJ whole genome shotgun (WGS) entry which is preliminary data.</text>
</comment>
<dbReference type="Gene3D" id="4.10.240.10">
    <property type="entry name" value="Zn(2)-C6 fungal-type DNA-binding domain"/>
    <property type="match status" value="1"/>
</dbReference>
<dbReference type="Proteomes" id="UP000243081">
    <property type="component" value="Unassembled WGS sequence"/>
</dbReference>
<dbReference type="GO" id="GO:0000981">
    <property type="term" value="F:DNA-binding transcription factor activity, RNA polymerase II-specific"/>
    <property type="evidence" value="ECO:0007669"/>
    <property type="project" value="InterPro"/>
</dbReference>
<dbReference type="SUPFAM" id="SSF57701">
    <property type="entry name" value="Zn2/Cys6 DNA-binding domain"/>
    <property type="match status" value="1"/>
</dbReference>
<evidence type="ECO:0000256" key="4">
    <source>
        <dbReference type="ARBA" id="ARBA00023125"/>
    </source>
</evidence>
<dbReference type="PANTHER" id="PTHR36206">
    <property type="entry name" value="ASPERCRYPTIN BIOSYNTHESIS CLUSTER-SPECIFIC TRANSCRIPTION REGULATOR ATNN-RELATED"/>
    <property type="match status" value="1"/>
</dbReference>
<evidence type="ECO:0000256" key="7">
    <source>
        <dbReference type="SAM" id="MobiDB-lite"/>
    </source>
</evidence>
<keyword evidence="2" id="KW-0862">Zinc</keyword>
<feature type="region of interest" description="Disordered" evidence="7">
    <location>
        <begin position="1"/>
        <end position="32"/>
    </location>
</feature>
<accession>A0A179I935</accession>